<evidence type="ECO:0000313" key="3">
    <source>
        <dbReference type="Proteomes" id="UP000193247"/>
    </source>
</evidence>
<dbReference type="SUPFAM" id="SSF52540">
    <property type="entry name" value="P-loop containing nucleoside triphosphate hydrolases"/>
    <property type="match status" value="1"/>
</dbReference>
<protein>
    <recommendedName>
        <fullName evidence="4">AAA family ATPase</fullName>
    </recommendedName>
</protein>
<sequence length="502" mass="54650">MDLATNAGTRSQAPATEAVPDNPYVDVRETHTAVVVLAGNRAFKAKKPVVTDFCDFRTADQRERACIREVELNSRLAAQSYLGIAHLSDPGGGRAEPVVVMRRYNDEQRLASMVTDGVPVEGALDAIAEVLARFHERAQRNRFINAQGEVGAVARRWHDNLVELRRYAGNAVSGDTIRRIEQLVDQFASGRELLFMSRVEEGCIVDGHADLLADDIFLLDGEPALLDCLEFEDELRYVDRVDDAAFLAMDLEFLGRKDLGDFFLACYAARSGDTAPASLHDFYVAYRAVVRAKVECVRLSQGKPEAAADAAHHLTIATQHLENGVVRLALVGGSPGTGKSTLARGLAELVGATVISTDDVRSELRDSGVIAGEPRVLDSGLYSRDNIRAVYEEALCRARLLLGIGHSVILDGTWGDPQIRSCAHRLAAETRSPIIEFKCSATVDVTADRIRARARGNSDATPEIAAALAARQGDWDSAHRIDASQPVVHSVEEADEIWRSAT</sequence>
<evidence type="ECO:0000313" key="2">
    <source>
        <dbReference type="EMBL" id="OSC40547.1"/>
    </source>
</evidence>
<organism evidence="2 3">
    <name type="scientific">Mycobacterium decipiens</name>
    <dbReference type="NCBI Taxonomy" id="1430326"/>
    <lineage>
        <taxon>Bacteria</taxon>
        <taxon>Bacillati</taxon>
        <taxon>Actinomycetota</taxon>
        <taxon>Actinomycetes</taxon>
        <taxon>Mycobacteriales</taxon>
        <taxon>Mycobacteriaceae</taxon>
        <taxon>Mycobacterium</taxon>
    </lineage>
</organism>
<feature type="compositionally biased region" description="Polar residues" evidence="1">
    <location>
        <begin position="1"/>
        <end position="14"/>
    </location>
</feature>
<keyword evidence="3" id="KW-1185">Reference proteome</keyword>
<dbReference type="STRING" id="1430326.B8W66_12740"/>
<dbReference type="PANTHER" id="PTHR43883:SF1">
    <property type="entry name" value="GLUCONOKINASE"/>
    <property type="match status" value="1"/>
</dbReference>
<reference evidence="2 3" key="1">
    <citation type="submission" date="2017-04" db="EMBL/GenBank/DDBJ databases">
        <title>The new phylogeny of genus Mycobacterium.</title>
        <authorList>
            <person name="Tortoli E."/>
            <person name="Trovato A."/>
            <person name="Cirillo D.M."/>
        </authorList>
    </citation>
    <scope>NUCLEOTIDE SEQUENCE [LARGE SCALE GENOMIC DNA]</scope>
    <source>
        <strain evidence="2 3">TBL 1200985</strain>
    </source>
</reference>
<dbReference type="AlphaFoldDB" id="A0A1X2LUF5"/>
<dbReference type="InterPro" id="IPR027417">
    <property type="entry name" value="P-loop_NTPase"/>
</dbReference>
<evidence type="ECO:0008006" key="4">
    <source>
        <dbReference type="Google" id="ProtNLM"/>
    </source>
</evidence>
<feature type="region of interest" description="Disordered" evidence="1">
    <location>
        <begin position="1"/>
        <end position="21"/>
    </location>
</feature>
<dbReference type="Pfam" id="PF13671">
    <property type="entry name" value="AAA_33"/>
    <property type="match status" value="1"/>
</dbReference>
<dbReference type="InterPro" id="IPR052732">
    <property type="entry name" value="Cell-binding_unc_protein"/>
</dbReference>
<comment type="caution">
    <text evidence="2">The sequence shown here is derived from an EMBL/GenBank/DDBJ whole genome shotgun (WGS) entry which is preliminary data.</text>
</comment>
<gene>
    <name evidence="2" type="ORF">B8W66_12740</name>
</gene>
<dbReference type="SUPFAM" id="SSF56112">
    <property type="entry name" value="Protein kinase-like (PK-like)"/>
    <property type="match status" value="1"/>
</dbReference>
<name>A0A1X2LUF5_9MYCO</name>
<dbReference type="InterPro" id="IPR011009">
    <property type="entry name" value="Kinase-like_dom_sf"/>
</dbReference>
<proteinExistence type="predicted"/>
<dbReference type="Proteomes" id="UP000193247">
    <property type="component" value="Unassembled WGS sequence"/>
</dbReference>
<dbReference type="Gene3D" id="3.40.50.300">
    <property type="entry name" value="P-loop containing nucleotide triphosphate hydrolases"/>
    <property type="match status" value="1"/>
</dbReference>
<dbReference type="RefSeq" id="WP_085325381.1">
    <property type="nucleotide sequence ID" value="NZ_NCXP01000013.1"/>
</dbReference>
<dbReference type="EMBL" id="NCXP01000013">
    <property type="protein sequence ID" value="OSC40547.1"/>
    <property type="molecule type" value="Genomic_DNA"/>
</dbReference>
<dbReference type="PANTHER" id="PTHR43883">
    <property type="entry name" value="SLR0207 PROTEIN"/>
    <property type="match status" value="1"/>
</dbReference>
<accession>A0A1X2LUF5</accession>
<evidence type="ECO:0000256" key="1">
    <source>
        <dbReference type="SAM" id="MobiDB-lite"/>
    </source>
</evidence>